<evidence type="ECO:0000313" key="2">
    <source>
        <dbReference type="Proteomes" id="UP000031408"/>
    </source>
</evidence>
<name>A0A0C1IMB6_9BACT</name>
<accession>A0A0C1IMB6</accession>
<dbReference type="STRING" id="1349421.OI18_05760"/>
<dbReference type="OrthoDB" id="73314at2"/>
<dbReference type="GO" id="GO:0005198">
    <property type="term" value="F:structural molecule activity"/>
    <property type="evidence" value="ECO:0007669"/>
    <property type="project" value="InterPro"/>
</dbReference>
<organism evidence="1 2">
    <name type="scientific">Flavihumibacter solisilvae</name>
    <dbReference type="NCBI Taxonomy" id="1349421"/>
    <lineage>
        <taxon>Bacteria</taxon>
        <taxon>Pseudomonadati</taxon>
        <taxon>Bacteroidota</taxon>
        <taxon>Chitinophagia</taxon>
        <taxon>Chitinophagales</taxon>
        <taxon>Chitinophagaceae</taxon>
        <taxon>Flavihumibacter</taxon>
    </lineage>
</organism>
<dbReference type="InterPro" id="IPR011747">
    <property type="entry name" value="CHP02241"/>
</dbReference>
<evidence type="ECO:0000313" key="1">
    <source>
        <dbReference type="EMBL" id="KIC95400.1"/>
    </source>
</evidence>
<comment type="caution">
    <text evidence="1">The sequence shown here is derived from an EMBL/GenBank/DDBJ whole genome shotgun (WGS) entry which is preliminary data.</text>
</comment>
<proteinExistence type="predicted"/>
<dbReference type="PANTHER" id="PTHR38009">
    <property type="entry name" value="CONSERVED HYPOTHETICAL PHAGE TAIL PROTEIN"/>
    <property type="match status" value="1"/>
</dbReference>
<dbReference type="Pfam" id="PF06841">
    <property type="entry name" value="Phage_T4_gp19"/>
    <property type="match status" value="1"/>
</dbReference>
<keyword evidence="2" id="KW-1185">Reference proteome</keyword>
<gene>
    <name evidence="1" type="ORF">OI18_05760</name>
</gene>
<reference evidence="1 2" key="1">
    <citation type="submission" date="2014-11" db="EMBL/GenBank/DDBJ databases">
        <title>Genome sequence of Flavihumibacter solisilvae 3-3.</title>
        <authorList>
            <person name="Zhou G."/>
            <person name="Li M."/>
            <person name="Wang G."/>
        </authorList>
    </citation>
    <scope>NUCLEOTIDE SEQUENCE [LARGE SCALE GENOMIC DNA]</scope>
    <source>
        <strain evidence="1 2">3-3</strain>
    </source>
</reference>
<dbReference type="RefSeq" id="WP_039137983.1">
    <property type="nucleotide sequence ID" value="NZ_JSVC01000006.1"/>
</dbReference>
<dbReference type="Proteomes" id="UP000031408">
    <property type="component" value="Unassembled WGS sequence"/>
</dbReference>
<protein>
    <submittedName>
        <fullName evidence="1">Phage tail protein</fullName>
    </submittedName>
</protein>
<dbReference type="InterPro" id="IPR010667">
    <property type="entry name" value="Phage_T4_Gp19"/>
</dbReference>
<dbReference type="EMBL" id="JSVC01000006">
    <property type="protein sequence ID" value="KIC95400.1"/>
    <property type="molecule type" value="Genomic_DNA"/>
</dbReference>
<sequence>MASYPIPVFYFKVSWNNQDIGFSDVSGLTQEIQAIEYRDGLTGHAAALKIPGIPKVNNIILKRGIVQKNNDLFNWFNNNGAPNVERRDIIITLLNDEGAPVMIWTISQAFPVKCEGPGLKATGNEIAIESIELTHEGISLKTA</sequence>
<dbReference type="NCBIfam" id="TIGR02241">
    <property type="entry name" value="conserved hypothetical phage tail region protein"/>
    <property type="match status" value="1"/>
</dbReference>
<dbReference type="AlphaFoldDB" id="A0A0C1IMB6"/>
<dbReference type="PANTHER" id="PTHR38009:SF1">
    <property type="entry name" value="CONSERVED HYPOTHETICAL PHAGE TAIL PROTEIN"/>
    <property type="match status" value="1"/>
</dbReference>